<dbReference type="EMBL" id="GITU01000080">
    <property type="protein sequence ID" value="MBC1168783.1"/>
    <property type="molecule type" value="Transcribed_RNA"/>
</dbReference>
<dbReference type="AlphaFoldDB" id="A0A1B0CUT1"/>
<dbReference type="CTD" id="64949"/>
<evidence type="ECO:0000256" key="9">
    <source>
        <dbReference type="SAM" id="Coils"/>
    </source>
</evidence>
<reference evidence="10" key="2">
    <citation type="journal article" date="2020" name="BMC">
        <title>Leishmania infection induces a limited differential gene expression in the sand fly midgut.</title>
        <authorList>
            <person name="Coutinho-Abreu I.V."/>
            <person name="Serafim T.D."/>
            <person name="Meneses C."/>
            <person name="Kamhawi S."/>
            <person name="Oliveira F."/>
            <person name="Valenzuela J.G."/>
        </authorList>
    </citation>
    <scope>NUCLEOTIDE SEQUENCE</scope>
    <source>
        <strain evidence="10">Jacobina</strain>
        <tissue evidence="10">Midgut</tissue>
    </source>
</reference>
<keyword evidence="12" id="KW-1185">Reference proteome</keyword>
<dbReference type="VEuPathDB" id="VectorBase:LLOJ008716"/>
<organism evidence="11 12">
    <name type="scientific">Lutzomyia longipalpis</name>
    <name type="common">Sand fly</name>
    <dbReference type="NCBI Taxonomy" id="7200"/>
    <lineage>
        <taxon>Eukaryota</taxon>
        <taxon>Metazoa</taxon>
        <taxon>Ecdysozoa</taxon>
        <taxon>Arthropoda</taxon>
        <taxon>Hexapoda</taxon>
        <taxon>Insecta</taxon>
        <taxon>Pterygota</taxon>
        <taxon>Neoptera</taxon>
        <taxon>Endopterygota</taxon>
        <taxon>Diptera</taxon>
        <taxon>Nematocera</taxon>
        <taxon>Psychodoidea</taxon>
        <taxon>Psychodidae</taxon>
        <taxon>Lutzomyia</taxon>
        <taxon>Lutzomyia</taxon>
    </lineage>
</organism>
<dbReference type="InterPro" id="IPR026140">
    <property type="entry name" value="Ribosomal_mS26"/>
</dbReference>
<comment type="subcellular location">
    <subcellularLocation>
        <location evidence="1">Mitochondrion</location>
    </subcellularLocation>
</comment>
<dbReference type="Proteomes" id="UP000092461">
    <property type="component" value="Unassembled WGS sequence"/>
</dbReference>
<dbReference type="Pfam" id="PF14943">
    <property type="entry name" value="MRP-S26"/>
    <property type="match status" value="1"/>
</dbReference>
<evidence type="ECO:0000256" key="3">
    <source>
        <dbReference type="ARBA" id="ARBA00022946"/>
    </source>
</evidence>
<reference evidence="11" key="3">
    <citation type="submission" date="2020-05" db="UniProtKB">
        <authorList>
            <consortium name="EnsemblMetazoa"/>
        </authorList>
    </citation>
    <scope>IDENTIFICATION</scope>
    <source>
        <strain evidence="11">Jacobina</strain>
    </source>
</reference>
<evidence type="ECO:0000256" key="2">
    <source>
        <dbReference type="ARBA" id="ARBA00009672"/>
    </source>
</evidence>
<evidence type="ECO:0000256" key="7">
    <source>
        <dbReference type="ARBA" id="ARBA00035138"/>
    </source>
</evidence>
<reference evidence="12" key="1">
    <citation type="submission" date="2012-05" db="EMBL/GenBank/DDBJ databases">
        <title>Whole Genome Assembly of Lutzomyia longipalpis.</title>
        <authorList>
            <person name="Richards S."/>
            <person name="Qu C."/>
            <person name="Dillon R."/>
            <person name="Worley K."/>
            <person name="Scherer S."/>
            <person name="Batterton M."/>
            <person name="Taylor A."/>
            <person name="Hawes A."/>
            <person name="Hernandez B."/>
            <person name="Kovar C."/>
            <person name="Mandapat C."/>
            <person name="Pham C."/>
            <person name="Qu C."/>
            <person name="Jing C."/>
            <person name="Bess C."/>
            <person name="Bandaranaike D."/>
            <person name="Ngo D."/>
            <person name="Ongeri F."/>
            <person name="Arias F."/>
            <person name="Lara F."/>
            <person name="Weissenberger G."/>
            <person name="Kamau G."/>
            <person name="Han H."/>
            <person name="Shen H."/>
            <person name="Dinh H."/>
            <person name="Khalil I."/>
            <person name="Jones J."/>
            <person name="Shafer J."/>
            <person name="Jayaseelan J."/>
            <person name="Quiroz J."/>
            <person name="Blankenburg K."/>
            <person name="Nguyen L."/>
            <person name="Jackson L."/>
            <person name="Francisco L."/>
            <person name="Tang L.-Y."/>
            <person name="Pu L.-L."/>
            <person name="Perales L."/>
            <person name="Lorensuhewa L."/>
            <person name="Munidasa M."/>
            <person name="Coyle M."/>
            <person name="Taylor M."/>
            <person name="Puazo M."/>
            <person name="Firestine M."/>
            <person name="Scheel M."/>
            <person name="Javaid M."/>
            <person name="Wang M."/>
            <person name="Li M."/>
            <person name="Tabassum N."/>
            <person name="Saada N."/>
            <person name="Osuji N."/>
            <person name="Aqrawi P."/>
            <person name="Fu Q."/>
            <person name="Thornton R."/>
            <person name="Raj R."/>
            <person name="Goodspeed R."/>
            <person name="Mata R."/>
            <person name="Najjar R."/>
            <person name="Gubbala S."/>
            <person name="Lee S."/>
            <person name="Denson S."/>
            <person name="Patil S."/>
            <person name="Macmil S."/>
            <person name="Qi S."/>
            <person name="Matskevitch T."/>
            <person name="Palculict T."/>
            <person name="Mathew T."/>
            <person name="Vee V."/>
            <person name="Velamala V."/>
            <person name="Korchina V."/>
            <person name="Cai W."/>
            <person name="Liu W."/>
            <person name="Dai W."/>
            <person name="Zou X."/>
            <person name="Zhu Y."/>
            <person name="Zhang Y."/>
            <person name="Wu Y.-Q."/>
            <person name="Xin Y."/>
            <person name="Nazarath L."/>
            <person name="Kovar C."/>
            <person name="Han Y."/>
            <person name="Muzny D."/>
            <person name="Gibbs R."/>
        </authorList>
    </citation>
    <scope>NUCLEOTIDE SEQUENCE [LARGE SCALE GENOMIC DNA]</scope>
    <source>
        <strain evidence="12">Jacobina</strain>
    </source>
</reference>
<keyword evidence="3" id="KW-0809">Transit peptide</keyword>
<dbReference type="PANTHER" id="PTHR21035">
    <property type="entry name" value="28S RIBOSOMAL PROTEIN S26, MITOCHONDRIAL"/>
    <property type="match status" value="1"/>
</dbReference>
<keyword evidence="6" id="KW-0687">Ribonucleoprotein</keyword>
<keyword evidence="5" id="KW-0496">Mitochondrion</keyword>
<evidence type="ECO:0000256" key="4">
    <source>
        <dbReference type="ARBA" id="ARBA00022980"/>
    </source>
</evidence>
<comment type="similarity">
    <text evidence="2">Belongs to the mitochondrion-specific ribosomal protein mS26 family.</text>
</comment>
<keyword evidence="4 10" id="KW-0689">Ribosomal protein</keyword>
<dbReference type="VEuPathDB" id="VectorBase:LLONM1_010211"/>
<proteinExistence type="inferred from homology"/>
<dbReference type="GeneID" id="129797735"/>
<evidence type="ECO:0000313" key="11">
    <source>
        <dbReference type="EnsemblMetazoa" id="LLOJ008716-PA"/>
    </source>
</evidence>
<dbReference type="EMBL" id="AJWK01029637">
    <property type="status" value="NOT_ANNOTATED_CDS"/>
    <property type="molecule type" value="Genomic_DNA"/>
</dbReference>
<keyword evidence="9" id="KW-0175">Coiled coil</keyword>
<evidence type="ECO:0000256" key="6">
    <source>
        <dbReference type="ARBA" id="ARBA00023274"/>
    </source>
</evidence>
<evidence type="ECO:0000256" key="5">
    <source>
        <dbReference type="ARBA" id="ARBA00023128"/>
    </source>
</evidence>
<dbReference type="KEGG" id="lll:129797735"/>
<accession>A0A1B0CUT1</accession>
<protein>
    <recommendedName>
        <fullName evidence="7">Small ribosomal subunit protein mS26</fullName>
    </recommendedName>
    <alternativeName>
        <fullName evidence="8">28S ribosomal protein S26, mitochondrial</fullName>
    </alternativeName>
</protein>
<dbReference type="PANTHER" id="PTHR21035:SF2">
    <property type="entry name" value="SMALL RIBOSOMAL SUBUNIT PROTEIN MS26"/>
    <property type="match status" value="1"/>
</dbReference>
<feature type="coiled-coil region" evidence="9">
    <location>
        <begin position="127"/>
        <end position="161"/>
    </location>
</feature>
<name>A0A1B0CUT1_LUTLO</name>
<dbReference type="OrthoDB" id="5988811at2759"/>
<evidence type="ECO:0000313" key="12">
    <source>
        <dbReference type="Proteomes" id="UP000092461"/>
    </source>
</evidence>
<evidence type="ECO:0000256" key="1">
    <source>
        <dbReference type="ARBA" id="ARBA00004173"/>
    </source>
</evidence>
<sequence length="217" mass="25763">MFRALVGGIKDGISLKSWTGLQFVRWRRKPRWLPMARTRYNKVPVRKPVDPEEKDEMMRLYNMYRTQYRSVRRFLAAEVEAKAAQATVLTMDPKVEEAEVQHCFEINEEWNKKVAAVRDQRLQEELKVQKEEILTRLEAKKLREEERRQMAEEKVKREIERSKNFIPREKLEEAIEHALANPVDFNFAIDLNMNLYKGRTTATPTENLSIDGKDRIL</sequence>
<dbReference type="GO" id="GO:0005763">
    <property type="term" value="C:mitochondrial small ribosomal subunit"/>
    <property type="evidence" value="ECO:0007669"/>
    <property type="project" value="InterPro"/>
</dbReference>
<dbReference type="EnsemblMetazoa" id="LLOJ008716-RA">
    <property type="protein sequence ID" value="LLOJ008716-PA"/>
    <property type="gene ID" value="LLOJ008716"/>
</dbReference>
<evidence type="ECO:0000256" key="8">
    <source>
        <dbReference type="ARBA" id="ARBA00035344"/>
    </source>
</evidence>
<dbReference type="RefSeq" id="XP_055696544.1">
    <property type="nucleotide sequence ID" value="XM_055840569.1"/>
</dbReference>
<evidence type="ECO:0000313" key="10">
    <source>
        <dbReference type="EMBL" id="MBC1168783.1"/>
    </source>
</evidence>